<keyword evidence="4" id="KW-1185">Reference proteome</keyword>
<dbReference type="EMBL" id="CP019948">
    <property type="protein sequence ID" value="ARN80765.1"/>
    <property type="molecule type" value="Genomic_DNA"/>
</dbReference>
<keyword evidence="2" id="KW-1133">Transmembrane helix</keyword>
<evidence type="ECO:0000313" key="3">
    <source>
        <dbReference type="EMBL" id="ARN80765.1"/>
    </source>
</evidence>
<dbReference type="PANTHER" id="PTHR34219">
    <property type="entry name" value="IRON-REGULATED INNER MEMBRANE PROTEIN-RELATED"/>
    <property type="match status" value="1"/>
</dbReference>
<gene>
    <name evidence="3" type="ORF">B1812_06400</name>
</gene>
<dbReference type="Proteomes" id="UP000193978">
    <property type="component" value="Chromosome"/>
</dbReference>
<feature type="transmembrane region" description="Helical" evidence="2">
    <location>
        <begin position="153"/>
        <end position="174"/>
    </location>
</feature>
<keyword evidence="2" id="KW-0812">Transmembrane</keyword>
<dbReference type="OrthoDB" id="9791166at2"/>
<organism evidence="3 4">
    <name type="scientific">Methylocystis bryophila</name>
    <dbReference type="NCBI Taxonomy" id="655015"/>
    <lineage>
        <taxon>Bacteria</taxon>
        <taxon>Pseudomonadati</taxon>
        <taxon>Pseudomonadota</taxon>
        <taxon>Alphaproteobacteria</taxon>
        <taxon>Hyphomicrobiales</taxon>
        <taxon>Methylocystaceae</taxon>
        <taxon>Methylocystis</taxon>
    </lineage>
</organism>
<evidence type="ECO:0000256" key="1">
    <source>
        <dbReference type="SAM" id="MobiDB-lite"/>
    </source>
</evidence>
<feature type="transmembrane region" description="Helical" evidence="2">
    <location>
        <begin position="210"/>
        <end position="228"/>
    </location>
</feature>
<reference evidence="3 4" key="1">
    <citation type="submission" date="2017-02" db="EMBL/GenBank/DDBJ databases">
        <authorList>
            <person name="Peterson S.W."/>
        </authorList>
    </citation>
    <scope>NUCLEOTIDE SEQUENCE [LARGE SCALE GENOMIC DNA]</scope>
    <source>
        <strain evidence="3 4">S285</strain>
    </source>
</reference>
<dbReference type="PANTHER" id="PTHR34219:SF5">
    <property type="entry name" value="BLR4505 PROTEIN"/>
    <property type="match status" value="1"/>
</dbReference>
<evidence type="ECO:0008006" key="5">
    <source>
        <dbReference type="Google" id="ProtNLM"/>
    </source>
</evidence>
<evidence type="ECO:0000256" key="2">
    <source>
        <dbReference type="SAM" id="Phobius"/>
    </source>
</evidence>
<name>A0A1W6MT77_9HYPH</name>
<dbReference type="STRING" id="655015.B1812_06400"/>
<dbReference type="AlphaFoldDB" id="A0A1W6MT77"/>
<sequence length="430" mass="48282">MKTRGFFVWLHRWVGLLMAVFLIVVGLTGSLLAFNMELERVFAPQLFAAEPSHPTRLSLAELAERADALVPQGRVRYVQNTAPDQARIYFEPRVAPATGKPYELDFTEFFINPFTGEELGRRRSADLSQGLINLMPFIYDLHWRLALGGVGQLTLGVIALAWTLDCFVAFYLTLPQTTASFWRRWKPAWLVKRNAGFYRLNFDLHRAPGLWLWALLFVFAWSSVMMDMRRPVYEWVMGSLFDFTSRIDDYEALPKRAVLAPGLDWRAAEAVGQRLLSEQGSAKGFTVGQPLSLAYFKELNAYSYQERSSRDIVGELHTDGANVTFDADTGALLLLNLPSGQRLGNTIESWLYALHMGQVFGLPYRLFVCALGFVITMLSITGIYIWWRKRAARAGSGHSLAAERGSGDIPEVEASAGPSRREGGGTAYET</sequence>
<feature type="transmembrane region" description="Helical" evidence="2">
    <location>
        <begin position="366"/>
        <end position="387"/>
    </location>
</feature>
<dbReference type="KEGG" id="mbry:B1812_06400"/>
<protein>
    <recommendedName>
        <fullName evidence="5">Peptidase</fullName>
    </recommendedName>
</protein>
<feature type="region of interest" description="Disordered" evidence="1">
    <location>
        <begin position="400"/>
        <end position="430"/>
    </location>
</feature>
<evidence type="ECO:0000313" key="4">
    <source>
        <dbReference type="Proteomes" id="UP000193978"/>
    </source>
</evidence>
<dbReference type="InterPro" id="IPR005625">
    <property type="entry name" value="PepSY-ass_TM"/>
</dbReference>
<keyword evidence="2" id="KW-0472">Membrane</keyword>
<dbReference type="RefSeq" id="WP_085770843.1">
    <property type="nucleotide sequence ID" value="NZ_AP027149.1"/>
</dbReference>
<dbReference type="Pfam" id="PF03929">
    <property type="entry name" value="PepSY_TM"/>
    <property type="match status" value="1"/>
</dbReference>
<proteinExistence type="predicted"/>
<feature type="transmembrane region" description="Helical" evidence="2">
    <location>
        <begin position="12"/>
        <end position="34"/>
    </location>
</feature>
<accession>A0A1W6MT77</accession>